<proteinExistence type="predicted"/>
<gene>
    <name evidence="1" type="ORF">BJ994_003134</name>
</gene>
<dbReference type="Proteomes" id="UP000547458">
    <property type="component" value="Unassembled WGS sequence"/>
</dbReference>
<evidence type="ECO:0000313" key="2">
    <source>
        <dbReference type="Proteomes" id="UP000547458"/>
    </source>
</evidence>
<protein>
    <submittedName>
        <fullName evidence="1">Uncharacterized protein</fullName>
    </submittedName>
</protein>
<dbReference type="AlphaFoldDB" id="A0A846RL11"/>
<dbReference type="RefSeq" id="WP_167995357.1">
    <property type="nucleotide sequence ID" value="NZ_JAATJL010000001.1"/>
</dbReference>
<dbReference type="EMBL" id="JAATJL010000001">
    <property type="protein sequence ID" value="NJC24058.1"/>
    <property type="molecule type" value="Genomic_DNA"/>
</dbReference>
<accession>A0A846RL11</accession>
<sequence>MPRNEDVILATDARDLSEALGCSPDTVENLRGMGVIASQGELWDVGPARDYLRDAAWADSLWH</sequence>
<comment type="caution">
    <text evidence="1">The sequence shown here is derived from an EMBL/GenBank/DDBJ whole genome shotgun (WGS) entry which is preliminary data.</text>
</comment>
<organism evidence="1 2">
    <name type="scientific">Arthrobacter pigmenti</name>
    <dbReference type="NCBI Taxonomy" id="271432"/>
    <lineage>
        <taxon>Bacteria</taxon>
        <taxon>Bacillati</taxon>
        <taxon>Actinomycetota</taxon>
        <taxon>Actinomycetes</taxon>
        <taxon>Micrococcales</taxon>
        <taxon>Micrococcaceae</taxon>
        <taxon>Arthrobacter</taxon>
    </lineage>
</organism>
<evidence type="ECO:0000313" key="1">
    <source>
        <dbReference type="EMBL" id="NJC24058.1"/>
    </source>
</evidence>
<name>A0A846RL11_9MICC</name>
<reference evidence="1 2" key="1">
    <citation type="submission" date="2020-03" db="EMBL/GenBank/DDBJ databases">
        <title>Sequencing the genomes of 1000 actinobacteria strains.</title>
        <authorList>
            <person name="Klenk H.-P."/>
        </authorList>
    </citation>
    <scope>NUCLEOTIDE SEQUENCE [LARGE SCALE GENOMIC DNA]</scope>
    <source>
        <strain evidence="1 2">DSM 16403</strain>
    </source>
</reference>
<keyword evidence="2" id="KW-1185">Reference proteome</keyword>